<evidence type="ECO:0000313" key="7">
    <source>
        <dbReference type="EMBL" id="OBU00682.1"/>
    </source>
</evidence>
<accession>A0A1B8GXV4</accession>
<protein>
    <recommendedName>
        <fullName evidence="6">Enoyl reductase (ER) domain-containing protein</fullName>
    </recommendedName>
</protein>
<dbReference type="InterPro" id="IPR036291">
    <property type="entry name" value="NAD(P)-bd_dom_sf"/>
</dbReference>
<feature type="domain" description="Enoyl reductase (ER)" evidence="6">
    <location>
        <begin position="26"/>
        <end position="368"/>
    </location>
</feature>
<comment type="subunit">
    <text evidence="2">Monomer.</text>
</comment>
<dbReference type="RefSeq" id="XP_018134414.1">
    <property type="nucleotide sequence ID" value="XM_018270831.1"/>
</dbReference>
<dbReference type="STRING" id="342668.A0A1B8GXV4"/>
<dbReference type="GO" id="GO:0016651">
    <property type="term" value="F:oxidoreductase activity, acting on NAD(P)H"/>
    <property type="evidence" value="ECO:0007669"/>
    <property type="project" value="InterPro"/>
</dbReference>
<dbReference type="InterPro" id="IPR011032">
    <property type="entry name" value="GroES-like_sf"/>
</dbReference>
<evidence type="ECO:0000313" key="8">
    <source>
        <dbReference type="Proteomes" id="UP000091956"/>
    </source>
</evidence>
<keyword evidence="3" id="KW-0547">Nucleotide-binding</keyword>
<dbReference type="Pfam" id="PF00107">
    <property type="entry name" value="ADH_zinc_N"/>
    <property type="match status" value="1"/>
</dbReference>
<reference evidence="7 8" key="1">
    <citation type="submission" date="2016-03" db="EMBL/GenBank/DDBJ databases">
        <title>Comparative genomics of Pseudogymnoascus destructans, the fungus causing white-nose syndrome of bats.</title>
        <authorList>
            <person name="Palmer J.M."/>
            <person name="Drees K.P."/>
            <person name="Foster J.T."/>
            <person name="Lindner D.L."/>
        </authorList>
    </citation>
    <scope>NUCLEOTIDE SEQUENCE [LARGE SCALE GENOMIC DNA]</scope>
    <source>
        <strain evidence="7 8">UAMH 10579</strain>
    </source>
</reference>
<evidence type="ECO:0000256" key="5">
    <source>
        <dbReference type="ARBA" id="ARBA00023002"/>
    </source>
</evidence>
<dbReference type="EMBL" id="KV460208">
    <property type="protein sequence ID" value="OBU00682.1"/>
    <property type="molecule type" value="Genomic_DNA"/>
</dbReference>
<gene>
    <name evidence="7" type="ORF">VE01_01306</name>
</gene>
<dbReference type="InterPro" id="IPR013154">
    <property type="entry name" value="ADH-like_N"/>
</dbReference>
<dbReference type="PANTHER" id="PTHR45348">
    <property type="entry name" value="HYPOTHETICAL OXIDOREDUCTASE (EUROFUNG)"/>
    <property type="match status" value="1"/>
</dbReference>
<evidence type="ECO:0000256" key="2">
    <source>
        <dbReference type="ARBA" id="ARBA00011245"/>
    </source>
</evidence>
<organism evidence="7 8">
    <name type="scientific">Pseudogymnoascus verrucosus</name>
    <dbReference type="NCBI Taxonomy" id="342668"/>
    <lineage>
        <taxon>Eukaryota</taxon>
        <taxon>Fungi</taxon>
        <taxon>Dikarya</taxon>
        <taxon>Ascomycota</taxon>
        <taxon>Pezizomycotina</taxon>
        <taxon>Leotiomycetes</taxon>
        <taxon>Thelebolales</taxon>
        <taxon>Thelebolaceae</taxon>
        <taxon>Pseudogymnoascus</taxon>
    </lineage>
</organism>
<keyword evidence="4" id="KW-0521">NADP</keyword>
<dbReference type="OrthoDB" id="48317at2759"/>
<evidence type="ECO:0000256" key="4">
    <source>
        <dbReference type="ARBA" id="ARBA00022857"/>
    </source>
</evidence>
<dbReference type="GeneID" id="28834692"/>
<evidence type="ECO:0000256" key="1">
    <source>
        <dbReference type="ARBA" id="ARBA00008072"/>
    </source>
</evidence>
<dbReference type="InterPro" id="IPR013149">
    <property type="entry name" value="ADH-like_C"/>
</dbReference>
<dbReference type="Proteomes" id="UP000091956">
    <property type="component" value="Unassembled WGS sequence"/>
</dbReference>
<evidence type="ECO:0000256" key="3">
    <source>
        <dbReference type="ARBA" id="ARBA00022741"/>
    </source>
</evidence>
<dbReference type="AlphaFoldDB" id="A0A1B8GXV4"/>
<reference evidence="8" key="2">
    <citation type="journal article" date="2018" name="Nat. Commun.">
        <title>Extreme sensitivity to ultraviolet light in the fungal pathogen causing white-nose syndrome of bats.</title>
        <authorList>
            <person name="Palmer J.M."/>
            <person name="Drees K.P."/>
            <person name="Foster J.T."/>
            <person name="Lindner D.L."/>
        </authorList>
    </citation>
    <scope>NUCLEOTIDE SEQUENCE [LARGE SCALE GENOMIC DNA]</scope>
    <source>
        <strain evidence="8">UAMH 10579</strain>
    </source>
</reference>
<dbReference type="SUPFAM" id="SSF51735">
    <property type="entry name" value="NAD(P)-binding Rossmann-fold domains"/>
    <property type="match status" value="1"/>
</dbReference>
<dbReference type="CDD" id="cd08249">
    <property type="entry name" value="enoyl_reductase_like"/>
    <property type="match status" value="1"/>
</dbReference>
<dbReference type="InterPro" id="IPR020843">
    <property type="entry name" value="ER"/>
</dbReference>
<keyword evidence="8" id="KW-1185">Reference proteome</keyword>
<dbReference type="InterPro" id="IPR047122">
    <property type="entry name" value="Trans-enoyl_RdTase-like"/>
</dbReference>
<keyword evidence="5" id="KW-0560">Oxidoreductase</keyword>
<dbReference type="Pfam" id="PF08240">
    <property type="entry name" value="ADH_N"/>
    <property type="match status" value="1"/>
</dbReference>
<dbReference type="SMART" id="SM00829">
    <property type="entry name" value="PKS_ER"/>
    <property type="match status" value="1"/>
</dbReference>
<comment type="similarity">
    <text evidence="1">Belongs to the zinc-containing alcohol dehydrogenase family.</text>
</comment>
<dbReference type="SUPFAM" id="SSF50129">
    <property type="entry name" value="GroES-like"/>
    <property type="match status" value="1"/>
</dbReference>
<dbReference type="GO" id="GO:0000166">
    <property type="term" value="F:nucleotide binding"/>
    <property type="evidence" value="ECO:0007669"/>
    <property type="project" value="UniProtKB-KW"/>
</dbReference>
<sequence>MASAAILQYPVTLPTTQTAVIASETGDFEISSNVPLPSLQPDEILIKTAAVGLNPVDTKLVGDFVTPGCIFGFDCAGIVVAIGSSDVHKARGISVGDRVCGSASGMNKLKPLGGAFAEHVVLPGSLTLKIPDSLPMEDAAALGTAVASAAMALFWSLGIDPALFGTGGDNKTGDEAPKALVYGGSTCTGTMVIQLLRLCGFHVLTTCSPRNFKLAKSFGAHETFDYKSSGCAADIRAHCDNALEYAVDCVAEDSTMKFCYAAIGRAGGKYTALNPFNDTLATRKVIQPDWILATRITGDASSWPAPYACEPEPRLLEMAGPVFEKIQQLLLEGKIRAHPVRVEEGGWHGLLNGVQIIRKGEVSGQKLVYKLS</sequence>
<dbReference type="Gene3D" id="3.40.50.720">
    <property type="entry name" value="NAD(P)-binding Rossmann-like Domain"/>
    <property type="match status" value="1"/>
</dbReference>
<name>A0A1B8GXV4_9PEZI</name>
<proteinExistence type="inferred from homology"/>
<evidence type="ECO:0000259" key="6">
    <source>
        <dbReference type="SMART" id="SM00829"/>
    </source>
</evidence>
<dbReference type="Gene3D" id="3.90.180.10">
    <property type="entry name" value="Medium-chain alcohol dehydrogenases, catalytic domain"/>
    <property type="match status" value="1"/>
</dbReference>
<dbReference type="PANTHER" id="PTHR45348:SF1">
    <property type="entry name" value="TRANS-ENOYL REDUCTASE STHE"/>
    <property type="match status" value="1"/>
</dbReference>